<dbReference type="InterPro" id="IPR013736">
    <property type="entry name" value="Xaa-Pro_dipept_C"/>
</dbReference>
<accession>A0A9D9NBU2</accession>
<keyword evidence="2" id="KW-0732">Signal</keyword>
<reference evidence="4" key="2">
    <citation type="journal article" date="2021" name="PeerJ">
        <title>Extensive microbial diversity within the chicken gut microbiome revealed by metagenomics and culture.</title>
        <authorList>
            <person name="Gilroy R."/>
            <person name="Ravi A."/>
            <person name="Getino M."/>
            <person name="Pursley I."/>
            <person name="Horton D.L."/>
            <person name="Alikhan N.F."/>
            <person name="Baker D."/>
            <person name="Gharbi K."/>
            <person name="Hall N."/>
            <person name="Watson M."/>
            <person name="Adriaenssens E.M."/>
            <person name="Foster-Nyarko E."/>
            <person name="Jarju S."/>
            <person name="Secka A."/>
            <person name="Antonio M."/>
            <person name="Oren A."/>
            <person name="Chaudhuri R.R."/>
            <person name="La Ragione R."/>
            <person name="Hildebrand F."/>
            <person name="Pallen M.J."/>
        </authorList>
    </citation>
    <scope>NUCLEOTIDE SEQUENCE</scope>
    <source>
        <strain evidence="4">B1-15692</strain>
    </source>
</reference>
<dbReference type="SMART" id="SM00939">
    <property type="entry name" value="PepX_C"/>
    <property type="match status" value="1"/>
</dbReference>
<organism evidence="4 5">
    <name type="scientific">Candidatus Cryptobacteroides faecipullorum</name>
    <dbReference type="NCBI Taxonomy" id="2840764"/>
    <lineage>
        <taxon>Bacteria</taxon>
        <taxon>Pseudomonadati</taxon>
        <taxon>Bacteroidota</taxon>
        <taxon>Bacteroidia</taxon>
        <taxon>Bacteroidales</taxon>
        <taxon>Candidatus Cryptobacteroides</taxon>
    </lineage>
</organism>
<dbReference type="Gene3D" id="3.40.50.1820">
    <property type="entry name" value="alpha/beta hydrolase"/>
    <property type="match status" value="1"/>
</dbReference>
<evidence type="ECO:0000313" key="5">
    <source>
        <dbReference type="Proteomes" id="UP000823660"/>
    </source>
</evidence>
<dbReference type="NCBIfam" id="TIGR00976">
    <property type="entry name" value="CocE_NonD"/>
    <property type="match status" value="1"/>
</dbReference>
<name>A0A9D9NBU2_9BACT</name>
<dbReference type="Proteomes" id="UP000823660">
    <property type="component" value="Unassembled WGS sequence"/>
</dbReference>
<feature type="chain" id="PRO_5039479429" evidence="2">
    <location>
        <begin position="19"/>
        <end position="619"/>
    </location>
</feature>
<dbReference type="Gene3D" id="1.10.3020.10">
    <property type="entry name" value="alpha-amino acid ester hydrolase ( Helical cap domain)"/>
    <property type="match status" value="1"/>
</dbReference>
<dbReference type="Gene3D" id="2.60.120.260">
    <property type="entry name" value="Galactose-binding domain-like"/>
    <property type="match status" value="1"/>
</dbReference>
<dbReference type="InterPro" id="IPR008979">
    <property type="entry name" value="Galactose-bd-like_sf"/>
</dbReference>
<comment type="caution">
    <text evidence="4">The sequence shown here is derived from an EMBL/GenBank/DDBJ whole genome shotgun (WGS) entry which is preliminary data.</text>
</comment>
<proteinExistence type="predicted"/>
<dbReference type="InterPro" id="IPR005674">
    <property type="entry name" value="CocE/Ser_esterase"/>
</dbReference>
<dbReference type="SUPFAM" id="SSF49785">
    <property type="entry name" value="Galactose-binding domain-like"/>
    <property type="match status" value="1"/>
</dbReference>
<dbReference type="InterPro" id="IPR029058">
    <property type="entry name" value="AB_hydrolase_fold"/>
</dbReference>
<keyword evidence="1 4" id="KW-0378">Hydrolase</keyword>
<evidence type="ECO:0000259" key="3">
    <source>
        <dbReference type="SMART" id="SM00939"/>
    </source>
</evidence>
<dbReference type="Pfam" id="PF08530">
    <property type="entry name" value="PepX_C"/>
    <property type="match status" value="1"/>
</dbReference>
<dbReference type="SUPFAM" id="SSF53474">
    <property type="entry name" value="alpha/beta-Hydrolases"/>
    <property type="match status" value="1"/>
</dbReference>
<dbReference type="InterPro" id="IPR000383">
    <property type="entry name" value="Xaa-Pro-like_dom"/>
</dbReference>
<dbReference type="Pfam" id="PF02129">
    <property type="entry name" value="Peptidase_S15"/>
    <property type="match status" value="1"/>
</dbReference>
<protein>
    <submittedName>
        <fullName evidence="4">CocE/NonD family hydrolase</fullName>
    </submittedName>
</protein>
<feature type="domain" description="Xaa-Pro dipeptidyl-peptidase C-terminal" evidence="3">
    <location>
        <begin position="351"/>
        <end position="614"/>
    </location>
</feature>
<dbReference type="EMBL" id="JADIMH010000067">
    <property type="protein sequence ID" value="MBO8468032.1"/>
    <property type="molecule type" value="Genomic_DNA"/>
</dbReference>
<dbReference type="AlphaFoldDB" id="A0A9D9NBU2"/>
<sequence>MKKFLAILLLFCTVAVYADEVDRNWVEENYTKHEVMIPMRDGISLYTAVYEPVGSGCRPVIMLRTPYSCSPYGTGFSSSLWKDMRLFAENRYIIVLQNVRGRYMSEGEYENIRPFNPDKTGVVTDEASDTYDTVEWILDNTSNNGNVGVTGVSYPGFYAAMAALSGHPAVKAVSPQAPVYDWYMGDDAHHNGVLMLLDTYSFGGSMYREHDNPAPKAPKSAARIKGDVYSFFLNAGTMEGITATFSDSLAFWHSMMEHPDYDSFWQERCPGRHFRGNLPAVLVVGGTFDTDDCYGALNTYGSIARQSPGTSLHFVYGPWYHGGWHNLSYDHLGQVWLGDGLSEYFMENIEYPFFRYYLENKGEAPPKVSVRPYGSGKWAFYDVWPSGRTEYRKAYLREGDSLSFSAPEERVSASSYVSDPKHPVPHVGFPVGGRYREYMVEDQRFASSRPDVLAFTSAPVSDTLKLEGPVTAGIWFETTGSDADIVVKLIDVYPDDFRYSKDVASRLPRSDYQMGGYQMLVRGDVFRLRYREGYGEPVPARPGKPVKVEFTLDDVAHWLLPGHRLMIQIQSSWFPLADLNPQTFVDNIYHAAPDDYVPATMTVYHQKNRASYVLLPVME</sequence>
<evidence type="ECO:0000256" key="1">
    <source>
        <dbReference type="ARBA" id="ARBA00022801"/>
    </source>
</evidence>
<feature type="signal peptide" evidence="2">
    <location>
        <begin position="1"/>
        <end position="18"/>
    </location>
</feature>
<dbReference type="GO" id="GO:0008239">
    <property type="term" value="F:dipeptidyl-peptidase activity"/>
    <property type="evidence" value="ECO:0007669"/>
    <property type="project" value="InterPro"/>
</dbReference>
<evidence type="ECO:0000313" key="4">
    <source>
        <dbReference type="EMBL" id="MBO8468032.1"/>
    </source>
</evidence>
<evidence type="ECO:0000256" key="2">
    <source>
        <dbReference type="SAM" id="SignalP"/>
    </source>
</evidence>
<gene>
    <name evidence="4" type="ORF">IAB99_09795</name>
</gene>
<reference evidence="4" key="1">
    <citation type="submission" date="2020-10" db="EMBL/GenBank/DDBJ databases">
        <authorList>
            <person name="Gilroy R."/>
        </authorList>
    </citation>
    <scope>NUCLEOTIDE SEQUENCE</scope>
    <source>
        <strain evidence="4">B1-15692</strain>
    </source>
</reference>